<dbReference type="AlphaFoldDB" id="A0A4R6DN87"/>
<sequence>MKKFLAIATSVLAVASVLVGLQVAGPSASQDSASALSGSSFQAGNIITDANFYDGRSMTEAQIQSFLNAQIGTCSSKSCLNVGRYSLNSHGADAMCSAVTGGSSLTAAQIIARVGAACSISPKVIIVTLQKEQTLINGGVARNPSAAVLARAMGYACPDTANGGCDPAYSGVGNQVYWASWQWKRYGNPAGTSNYFTWFAPGGNRQIQYNVPTSCGTKTVYVSNKATAALYYYTPYTPNQAALNNLYGTGDGCSAYGNRNFWRLYSDWFGSPTASAKPIGKLDSAQDAGDAVHVRGWAIDPTTAASTRVHVFVDSTGAGYTANATRTDVGKAYPGYGDAHGFDLTIAASPGTHKVCAASISVDGTRNTSIGCTNVTVTKASPDGRVDQVGAVIGGIKVRGWTYDPDQPKAALAVNVAIDGKTTQLKADKARTDVGKAYPAAGSAHGYEATIPATSGAHKVCITAVNVGNGRDKLLASCTTVRAVASVPDGRVDAVTAVAGGISVTGWAIDGDTAAPINVDVYVDGVGRRVAANVSRPDIASVYPAYGAAHGYKATIAAAPGPHQVCVYAINTGAGSGNPTLGCQTVQVGSSPVGRLDSATAVAGGVAVRGWAYDPDTKAAPISVHVYVDAAGTALKTGQARDDVAKAYPVAGAKAGYGATIAAAKGAHRVCAYGIDPNGGPNTTLGCASVTVR</sequence>
<proteinExistence type="predicted"/>
<evidence type="ECO:0000313" key="2">
    <source>
        <dbReference type="EMBL" id="TDN45658.1"/>
    </source>
</evidence>
<accession>A0A4R6DN87</accession>
<dbReference type="RefSeq" id="WP_133518638.1">
    <property type="nucleotide sequence ID" value="NZ_SNVW01000002.1"/>
</dbReference>
<gene>
    <name evidence="2" type="ORF">EDF64_10267</name>
</gene>
<feature type="signal peptide" evidence="1">
    <location>
        <begin position="1"/>
        <end position="24"/>
    </location>
</feature>
<protein>
    <recommendedName>
        <fullName evidence="4">Hemagglutinin</fullName>
    </recommendedName>
</protein>
<comment type="caution">
    <text evidence="2">The sequence shown here is derived from an EMBL/GenBank/DDBJ whole genome shotgun (WGS) entry which is preliminary data.</text>
</comment>
<evidence type="ECO:0000256" key="1">
    <source>
        <dbReference type="SAM" id="SignalP"/>
    </source>
</evidence>
<dbReference type="OrthoDB" id="9764271at2"/>
<evidence type="ECO:0008006" key="4">
    <source>
        <dbReference type="Google" id="ProtNLM"/>
    </source>
</evidence>
<organism evidence="2 3">
    <name type="scientific">Curtobacterium flaccumfaciens</name>
    <dbReference type="NCBI Taxonomy" id="2035"/>
    <lineage>
        <taxon>Bacteria</taxon>
        <taxon>Bacillati</taxon>
        <taxon>Actinomycetota</taxon>
        <taxon>Actinomycetes</taxon>
        <taxon>Micrococcales</taxon>
        <taxon>Microbacteriaceae</taxon>
        <taxon>Curtobacterium</taxon>
    </lineage>
</organism>
<name>A0A4R6DN87_9MICO</name>
<keyword evidence="1" id="KW-0732">Signal</keyword>
<dbReference type="Proteomes" id="UP000295764">
    <property type="component" value="Unassembled WGS sequence"/>
</dbReference>
<feature type="chain" id="PRO_5038775140" description="Hemagglutinin" evidence="1">
    <location>
        <begin position="25"/>
        <end position="693"/>
    </location>
</feature>
<reference evidence="2 3" key="1">
    <citation type="submission" date="2019-03" db="EMBL/GenBank/DDBJ databases">
        <title>Genomic analyses of the natural microbiome of Caenorhabditis elegans.</title>
        <authorList>
            <person name="Samuel B."/>
        </authorList>
    </citation>
    <scope>NUCLEOTIDE SEQUENCE [LARGE SCALE GENOMIC DNA]</scope>
    <source>
        <strain evidence="2 3">JUb65</strain>
    </source>
</reference>
<evidence type="ECO:0000313" key="3">
    <source>
        <dbReference type="Proteomes" id="UP000295764"/>
    </source>
</evidence>
<dbReference type="EMBL" id="SNVW01000002">
    <property type="protein sequence ID" value="TDN45658.1"/>
    <property type="molecule type" value="Genomic_DNA"/>
</dbReference>